<evidence type="ECO:0000256" key="2">
    <source>
        <dbReference type="ARBA" id="ARBA00022692"/>
    </source>
</evidence>
<keyword evidence="3 7" id="KW-1133">Transmembrane helix</keyword>
<dbReference type="GO" id="GO:0016020">
    <property type="term" value="C:membrane"/>
    <property type="evidence" value="ECO:0007669"/>
    <property type="project" value="GOC"/>
</dbReference>
<dbReference type="STRING" id="1715693.PH7735_03813"/>
<reference evidence="10" key="1">
    <citation type="submission" date="2015-09" db="EMBL/GenBank/DDBJ databases">
        <authorList>
            <person name="Rodrigo-Torres Lidia"/>
            <person name="Arahal R.David."/>
        </authorList>
    </citation>
    <scope>NUCLEOTIDE SEQUENCE [LARGE SCALE GENOMIC DNA]</scope>
    <source>
        <strain evidence="10">CECT 7735</strain>
    </source>
</reference>
<dbReference type="EMBL" id="CYTW01000006">
    <property type="protein sequence ID" value="CUK13480.1"/>
    <property type="molecule type" value="Genomic_DNA"/>
</dbReference>
<dbReference type="PANTHER" id="PTHR21624">
    <property type="entry name" value="STEROL DESATURASE-RELATED PROTEIN"/>
    <property type="match status" value="1"/>
</dbReference>
<protein>
    <submittedName>
        <fullName evidence="9">Fatty acid hydroxylase superfamily protein</fullName>
    </submittedName>
</protein>
<sequence length="280" mass="32296">MTSESFFTLSERIDEVFFFIGAAVLLIEVLEAIFKGNLRKKTLMEMLASASTQIPFLLVEIFVMTFAYGVLYMVSANFVSWQIPTTWVTVIVALVLVDLTYYWEHRIAHQVRLLWTQHAVHHSSRDYSIITSIRFGPFESLWALIMHIPLVLIGFAPDVVFGCSLIVLGYQTWLHTEVIGKLGPLEWVLNTPSHHRVHHGADAKYLDKNYGGILIIWDRMFGSFQVEEERPRYGLTTDFDSQNPIKVWFSELPALMKDLRNAKSGQEVWMRLFGRPGWKP</sequence>
<accession>A0A0P1IQP3</accession>
<keyword evidence="6 7" id="KW-0472">Membrane</keyword>
<dbReference type="GO" id="GO:0006643">
    <property type="term" value="P:membrane lipid metabolic process"/>
    <property type="evidence" value="ECO:0007669"/>
    <property type="project" value="TreeGrafter"/>
</dbReference>
<dbReference type="GO" id="GO:0008610">
    <property type="term" value="P:lipid biosynthetic process"/>
    <property type="evidence" value="ECO:0007669"/>
    <property type="project" value="InterPro"/>
</dbReference>
<evidence type="ECO:0000256" key="5">
    <source>
        <dbReference type="ARBA" id="ARBA00023098"/>
    </source>
</evidence>
<proteinExistence type="predicted"/>
<dbReference type="RefSeq" id="WP_058312965.1">
    <property type="nucleotide sequence ID" value="NZ_CYTW01000006.1"/>
</dbReference>
<evidence type="ECO:0000259" key="8">
    <source>
        <dbReference type="Pfam" id="PF04116"/>
    </source>
</evidence>
<name>A0A0P1IQP3_9RHOB</name>
<dbReference type="GO" id="GO:0050479">
    <property type="term" value="F:glyceryl-ether monooxygenase activity"/>
    <property type="evidence" value="ECO:0007669"/>
    <property type="project" value="TreeGrafter"/>
</dbReference>
<dbReference type="AlphaFoldDB" id="A0A0P1IQP3"/>
<evidence type="ECO:0000313" key="10">
    <source>
        <dbReference type="Proteomes" id="UP000051870"/>
    </source>
</evidence>
<evidence type="ECO:0000256" key="3">
    <source>
        <dbReference type="ARBA" id="ARBA00022989"/>
    </source>
</evidence>
<evidence type="ECO:0000256" key="4">
    <source>
        <dbReference type="ARBA" id="ARBA00023002"/>
    </source>
</evidence>
<gene>
    <name evidence="9" type="ORF">PH7735_03813</name>
</gene>
<dbReference type="PANTHER" id="PTHR21624:SF1">
    <property type="entry name" value="ALKYLGLYCEROL MONOOXYGENASE"/>
    <property type="match status" value="1"/>
</dbReference>
<keyword evidence="4" id="KW-0560">Oxidoreductase</keyword>
<dbReference type="Pfam" id="PF04116">
    <property type="entry name" value="FA_hydroxylase"/>
    <property type="match status" value="1"/>
</dbReference>
<feature type="domain" description="Fatty acid hydroxylase" evidence="8">
    <location>
        <begin position="90"/>
        <end position="223"/>
    </location>
</feature>
<evidence type="ECO:0000313" key="9">
    <source>
        <dbReference type="EMBL" id="CUK13480.1"/>
    </source>
</evidence>
<organism evidence="9 10">
    <name type="scientific">Shimia thalassica</name>
    <dbReference type="NCBI Taxonomy" id="1715693"/>
    <lineage>
        <taxon>Bacteria</taxon>
        <taxon>Pseudomonadati</taxon>
        <taxon>Pseudomonadota</taxon>
        <taxon>Alphaproteobacteria</taxon>
        <taxon>Rhodobacterales</taxon>
        <taxon>Roseobacteraceae</taxon>
    </lineage>
</organism>
<dbReference type="Proteomes" id="UP000051870">
    <property type="component" value="Unassembled WGS sequence"/>
</dbReference>
<keyword evidence="2 7" id="KW-0812">Transmembrane</keyword>
<evidence type="ECO:0000256" key="6">
    <source>
        <dbReference type="ARBA" id="ARBA00023136"/>
    </source>
</evidence>
<keyword evidence="5" id="KW-0443">Lipid metabolism</keyword>
<dbReference type="GO" id="GO:0012505">
    <property type="term" value="C:endomembrane system"/>
    <property type="evidence" value="ECO:0007669"/>
    <property type="project" value="UniProtKB-SubCell"/>
</dbReference>
<comment type="subcellular location">
    <subcellularLocation>
        <location evidence="1">Endomembrane system</location>
        <topology evidence="1">Multi-pass membrane protein</topology>
    </subcellularLocation>
</comment>
<feature type="transmembrane region" description="Helical" evidence="7">
    <location>
        <begin position="16"/>
        <end position="34"/>
    </location>
</feature>
<evidence type="ECO:0000256" key="1">
    <source>
        <dbReference type="ARBA" id="ARBA00004127"/>
    </source>
</evidence>
<feature type="transmembrane region" description="Helical" evidence="7">
    <location>
        <begin position="86"/>
        <end position="103"/>
    </location>
</feature>
<feature type="transmembrane region" description="Helical" evidence="7">
    <location>
        <begin position="54"/>
        <end position="74"/>
    </location>
</feature>
<dbReference type="GO" id="GO:0005506">
    <property type="term" value="F:iron ion binding"/>
    <property type="evidence" value="ECO:0007669"/>
    <property type="project" value="InterPro"/>
</dbReference>
<dbReference type="GeneID" id="83882785"/>
<feature type="transmembrane region" description="Helical" evidence="7">
    <location>
        <begin position="141"/>
        <end position="170"/>
    </location>
</feature>
<keyword evidence="10" id="KW-1185">Reference proteome</keyword>
<dbReference type="InterPro" id="IPR006694">
    <property type="entry name" value="Fatty_acid_hydroxylase"/>
</dbReference>
<evidence type="ECO:0000256" key="7">
    <source>
        <dbReference type="SAM" id="Phobius"/>
    </source>
</evidence>
<dbReference type="InterPro" id="IPR051689">
    <property type="entry name" value="Sterol_desaturase/TMEM195"/>
</dbReference>